<organism evidence="10 11">
    <name type="scientific">Syntrophobotulus glycolicus (strain DSM 8271 / FlGlyR)</name>
    <dbReference type="NCBI Taxonomy" id="645991"/>
    <lineage>
        <taxon>Bacteria</taxon>
        <taxon>Bacillati</taxon>
        <taxon>Bacillota</taxon>
        <taxon>Clostridia</taxon>
        <taxon>Eubacteriales</taxon>
        <taxon>Desulfitobacteriaceae</taxon>
        <taxon>Syntrophobotulus</taxon>
    </lineage>
</organism>
<evidence type="ECO:0000256" key="3">
    <source>
        <dbReference type="ARBA" id="ARBA00022692"/>
    </source>
</evidence>
<dbReference type="PANTHER" id="PTHR30572">
    <property type="entry name" value="MEMBRANE COMPONENT OF TRANSPORTER-RELATED"/>
    <property type="match status" value="1"/>
</dbReference>
<proteinExistence type="inferred from homology"/>
<dbReference type="GO" id="GO:0005886">
    <property type="term" value="C:plasma membrane"/>
    <property type="evidence" value="ECO:0007669"/>
    <property type="project" value="UniProtKB-SubCell"/>
</dbReference>
<feature type="transmembrane region" description="Helical" evidence="8">
    <location>
        <begin position="442"/>
        <end position="461"/>
    </location>
</feature>
<dbReference type="Proteomes" id="UP000007488">
    <property type="component" value="Chromosome"/>
</dbReference>
<dbReference type="PANTHER" id="PTHR30572:SF4">
    <property type="entry name" value="ABC TRANSPORTER PERMEASE YTRF"/>
    <property type="match status" value="1"/>
</dbReference>
<evidence type="ECO:0000256" key="2">
    <source>
        <dbReference type="ARBA" id="ARBA00022475"/>
    </source>
</evidence>
<evidence type="ECO:0000313" key="10">
    <source>
        <dbReference type="EMBL" id="ADY55508.1"/>
    </source>
</evidence>
<evidence type="ECO:0000313" key="11">
    <source>
        <dbReference type="Proteomes" id="UP000007488"/>
    </source>
</evidence>
<keyword evidence="4 8" id="KW-1133">Transmembrane helix</keyword>
<keyword evidence="3 8" id="KW-0812">Transmembrane</keyword>
<keyword evidence="5 8" id="KW-0472">Membrane</keyword>
<feature type="region of interest" description="Disordered" evidence="7">
    <location>
        <begin position="517"/>
        <end position="538"/>
    </location>
</feature>
<feature type="transmembrane region" description="Helical" evidence="8">
    <location>
        <begin position="366"/>
        <end position="387"/>
    </location>
</feature>
<accession>F0SUL5</accession>
<evidence type="ECO:0000256" key="6">
    <source>
        <dbReference type="ARBA" id="ARBA00038076"/>
    </source>
</evidence>
<dbReference type="KEGG" id="sgy:Sgly_1190"/>
<dbReference type="InterPro" id="IPR050250">
    <property type="entry name" value="Macrolide_Exporter_MacB"/>
</dbReference>
<feature type="compositionally biased region" description="Low complexity" evidence="7">
    <location>
        <begin position="524"/>
        <end position="533"/>
    </location>
</feature>
<feature type="transmembrane region" description="Helical" evidence="8">
    <location>
        <begin position="747"/>
        <end position="776"/>
    </location>
</feature>
<dbReference type="OrthoDB" id="9793166at2"/>
<feature type="transmembrane region" description="Helical" evidence="8">
    <location>
        <begin position="273"/>
        <end position="295"/>
    </location>
</feature>
<dbReference type="RefSeq" id="WP_013624378.1">
    <property type="nucleotide sequence ID" value="NC_015172.1"/>
</dbReference>
<dbReference type="eggNOG" id="COG0577">
    <property type="taxonomic scope" value="Bacteria"/>
</dbReference>
<feature type="transmembrane region" description="Helical" evidence="8">
    <location>
        <begin position="699"/>
        <end position="727"/>
    </location>
</feature>
<feature type="transmembrane region" description="Helical" evidence="8">
    <location>
        <begin position="782"/>
        <end position="815"/>
    </location>
</feature>
<dbReference type="STRING" id="645991.Sgly_1190"/>
<evidence type="ECO:0000256" key="7">
    <source>
        <dbReference type="SAM" id="MobiDB-lite"/>
    </source>
</evidence>
<keyword evidence="11" id="KW-1185">Reference proteome</keyword>
<dbReference type="HOGENOM" id="CLU_010964_1_0_9"/>
<name>F0SUL5_SYNGF</name>
<reference evidence="10 11" key="1">
    <citation type="journal article" date="2011" name="Stand. Genomic Sci.">
        <title>Complete genome sequence of Syntrophobotulus glycolicus type strain (FlGlyR).</title>
        <authorList>
            <person name="Han C."/>
            <person name="Mwirichia R."/>
            <person name="Chertkov O."/>
            <person name="Held B."/>
            <person name="Lapidus A."/>
            <person name="Nolan M."/>
            <person name="Lucas S."/>
            <person name="Hammon N."/>
            <person name="Deshpande S."/>
            <person name="Cheng J.F."/>
            <person name="Tapia R."/>
            <person name="Goodwin L."/>
            <person name="Pitluck S."/>
            <person name="Huntemann M."/>
            <person name="Liolios K."/>
            <person name="Ivanova N."/>
            <person name="Pagani I."/>
            <person name="Mavromatis K."/>
            <person name="Ovchinikova G."/>
            <person name="Pati A."/>
            <person name="Chen A."/>
            <person name="Palaniappan K."/>
            <person name="Land M."/>
            <person name="Hauser L."/>
            <person name="Brambilla E.M."/>
            <person name="Rohde M."/>
            <person name="Spring S."/>
            <person name="Sikorski J."/>
            <person name="Goker M."/>
            <person name="Woyke T."/>
            <person name="Bristow J."/>
            <person name="Eisen J.A."/>
            <person name="Markowitz V."/>
            <person name="Hugenholtz P."/>
            <person name="Kyrpides N.C."/>
            <person name="Klenk H.P."/>
            <person name="Detter J.C."/>
        </authorList>
    </citation>
    <scope>NUCLEOTIDE SEQUENCE [LARGE SCALE GENOMIC DNA]</scope>
    <source>
        <strain evidence="11">DSM 8271 / FlGlyR</strain>
    </source>
</reference>
<feature type="transmembrane region" description="Helical" evidence="8">
    <location>
        <begin position="327"/>
        <end position="346"/>
    </location>
</feature>
<evidence type="ECO:0000256" key="5">
    <source>
        <dbReference type="ARBA" id="ARBA00023136"/>
    </source>
</evidence>
<feature type="domain" description="ABC3 transporter permease C-terminal" evidence="9">
    <location>
        <begin position="279"/>
        <end position="388"/>
    </location>
</feature>
<dbReference type="Pfam" id="PF02687">
    <property type="entry name" value="FtsX"/>
    <property type="match status" value="2"/>
</dbReference>
<evidence type="ECO:0000259" key="9">
    <source>
        <dbReference type="Pfam" id="PF02687"/>
    </source>
</evidence>
<evidence type="ECO:0000256" key="4">
    <source>
        <dbReference type="ARBA" id="ARBA00022989"/>
    </source>
</evidence>
<gene>
    <name evidence="10" type="ordered locus">Sgly_1190</name>
</gene>
<keyword evidence="2" id="KW-1003">Cell membrane</keyword>
<sequence length="831" mass="89753">MIRVNNKKALRRLAAGSFRAAGTRNVIAVLAIALTALLFTSLFTMGSGLTESLQRAAMIMSGGDGHAVVKYVTDQEYTAISKHPLVKEIAYCRMLSDSVDNEALRKRRTEFWYNDDIGLKYLFAEPTGGHKPQAANEVIADTKTLELLGVPLTVGAPLTLELTVHGSPVTRAFVLAGWWESDPGYPTGQILSSRAYVDARPAELRNTYQEDSSLTGTVYGYIKFADSLNIEQKLGTVLTESGFSPEEGAPNYLETGINWAYLSTGLTADAGSLTALACALLLFVLTGYLIIYNIFQISVLRDIRFYGLLKTIGTTGRQLRAIIRRQAFLLSLLGIPPGLGAGYFTGKALVPYLMAQSSYAGSTPSVSPHPLIFAGAALFALFTVLISTHKPGQMAARVSPVEAARYTGSAYRSGKPLKKSQNGGRPGGMALANLGRNKRRTVLVILSLSLSIVLTNTVFTLSQSVDTAKALDRFSDSDFLIGHADLFNHQYNGGESALSESLISAVSTREGFETGGRLYGSGGSYTSQTSKQTMNRRPDGSFSTDIYGLDAFPFSRLRLVDGQLDPEKLAGGSYILEGVQADDHGKVDPHSFNHRTGDRIVLTCGGQSREMTVLAHVLARSGVNTSGRWGGSVFYLPGEVFREFTGTVHPMSYAFNVAADQESSMESFLRQYTGSSEPLMSYNSKFTALASLEGLRDTVVLIGGSLALITGLIGVLNFVNAVLTGILSRRREFAVLNSIGMTRKQLVTMLCCEGASYAALTAAGSIILSLGCSLLIVRPLSAQIWFLSFAFVFRPLVLILPVLLLLGLLIPYLAYRATSRQSIVERLRMAE</sequence>
<comment type="subcellular location">
    <subcellularLocation>
        <location evidence="1">Cell membrane</location>
        <topology evidence="1">Multi-pass membrane protein</topology>
    </subcellularLocation>
</comment>
<dbReference type="AlphaFoldDB" id="F0SUL5"/>
<evidence type="ECO:0000256" key="8">
    <source>
        <dbReference type="SAM" id="Phobius"/>
    </source>
</evidence>
<protein>
    <recommendedName>
        <fullName evidence="9">ABC3 transporter permease C-terminal domain-containing protein</fullName>
    </recommendedName>
</protein>
<feature type="domain" description="ABC3 transporter permease C-terminal" evidence="9">
    <location>
        <begin position="705"/>
        <end position="822"/>
    </location>
</feature>
<dbReference type="EMBL" id="CP002547">
    <property type="protein sequence ID" value="ADY55508.1"/>
    <property type="molecule type" value="Genomic_DNA"/>
</dbReference>
<dbReference type="GO" id="GO:0022857">
    <property type="term" value="F:transmembrane transporter activity"/>
    <property type="evidence" value="ECO:0007669"/>
    <property type="project" value="TreeGrafter"/>
</dbReference>
<comment type="similarity">
    <text evidence="6">Belongs to the ABC-4 integral membrane protein family.</text>
</comment>
<dbReference type="InterPro" id="IPR003838">
    <property type="entry name" value="ABC3_permease_C"/>
</dbReference>
<reference evidence="11" key="2">
    <citation type="submission" date="2011-02" db="EMBL/GenBank/DDBJ databases">
        <title>The complete genome of Syntrophobotulus glycolicus DSM 8271.</title>
        <authorList>
            <person name="Lucas S."/>
            <person name="Copeland A."/>
            <person name="Lapidus A."/>
            <person name="Bruce D."/>
            <person name="Goodwin L."/>
            <person name="Pitluck S."/>
            <person name="Kyrpides N."/>
            <person name="Mavromatis K."/>
            <person name="Pagani I."/>
            <person name="Ivanova N."/>
            <person name="Mikhailova N."/>
            <person name="Chertkov O."/>
            <person name="Held B."/>
            <person name="Detter J.C."/>
            <person name="Tapia R."/>
            <person name="Han C."/>
            <person name="Land M."/>
            <person name="Hauser L."/>
            <person name="Markowitz V."/>
            <person name="Cheng J.-F."/>
            <person name="Hugenholtz P."/>
            <person name="Woyke T."/>
            <person name="Wu D."/>
            <person name="Spring S."/>
            <person name="Schroeder M."/>
            <person name="Brambilla E."/>
            <person name="Klenk H.-P."/>
            <person name="Eisen J.A."/>
        </authorList>
    </citation>
    <scope>NUCLEOTIDE SEQUENCE [LARGE SCALE GENOMIC DNA]</scope>
    <source>
        <strain evidence="11">DSM 8271 / FlGlyR</strain>
    </source>
</reference>
<evidence type="ECO:0000256" key="1">
    <source>
        <dbReference type="ARBA" id="ARBA00004651"/>
    </source>
</evidence>